<keyword evidence="4" id="KW-1185">Reference proteome</keyword>
<dbReference type="PANTHER" id="PTHR11080">
    <property type="entry name" value="PYRAZINAMIDASE/NICOTINAMIDASE"/>
    <property type="match status" value="1"/>
</dbReference>
<dbReference type="InterPro" id="IPR036380">
    <property type="entry name" value="Isochorismatase-like_sf"/>
</dbReference>
<reference evidence="3" key="1">
    <citation type="submission" date="2023-07" db="EMBL/GenBank/DDBJ databases">
        <title>The genome sequence of Rhodocytophaga aerolata KACC 12507.</title>
        <authorList>
            <person name="Zhang X."/>
        </authorList>
    </citation>
    <scope>NUCLEOTIDE SEQUENCE</scope>
    <source>
        <strain evidence="3">KACC 12507</strain>
    </source>
</reference>
<evidence type="ECO:0000313" key="3">
    <source>
        <dbReference type="EMBL" id="MDO1448147.1"/>
    </source>
</evidence>
<dbReference type="PANTHER" id="PTHR11080:SF2">
    <property type="entry name" value="LD05707P"/>
    <property type="match status" value="1"/>
</dbReference>
<keyword evidence="2" id="KW-0378">Hydrolase</keyword>
<comment type="similarity">
    <text evidence="1">Belongs to the isochorismatase family.</text>
</comment>
<dbReference type="Gene3D" id="3.40.50.850">
    <property type="entry name" value="Isochorismatase-like"/>
    <property type="match status" value="1"/>
</dbReference>
<gene>
    <name evidence="3" type="ORF">Q0590_17870</name>
</gene>
<accession>A0ABT8R7T1</accession>
<evidence type="ECO:0000256" key="2">
    <source>
        <dbReference type="ARBA" id="ARBA00022801"/>
    </source>
</evidence>
<dbReference type="SUPFAM" id="SSF52499">
    <property type="entry name" value="Isochorismatase-like hydrolases"/>
    <property type="match status" value="1"/>
</dbReference>
<comment type="caution">
    <text evidence="3">The sequence shown here is derived from an EMBL/GenBank/DDBJ whole genome shotgun (WGS) entry which is preliminary data.</text>
</comment>
<evidence type="ECO:0000313" key="4">
    <source>
        <dbReference type="Proteomes" id="UP001168528"/>
    </source>
</evidence>
<dbReference type="RefSeq" id="WP_302038949.1">
    <property type="nucleotide sequence ID" value="NZ_JAUKPO010000010.1"/>
</dbReference>
<dbReference type="EMBL" id="JAUKPO010000010">
    <property type="protein sequence ID" value="MDO1448147.1"/>
    <property type="molecule type" value="Genomic_DNA"/>
</dbReference>
<sequence length="264" mass="29616">MKNTHAFLIIDAQYDFCHPAGALFVPGAQEDMHRLKQLILSNISAIHHICVTLDTHPVNDISHPSFWTNREGSFPRPFTQITSEEIRSGKWAPRYYQTEAIRYVEALEAQGEFPHFIWPEHCLAGSKGAALHDDVLEAVHTWAVQTGKNYQALIKGTHPLTEHFGIFQAQIPIENAPETQLNKSLLNTLAAYDYIYLAGEARSHCVATSLKQMLMYAPDLAKKTVIIEDCMSDVTGLGHLGEPIYAEARKKGLRFAKATDLTFE</sequence>
<dbReference type="Proteomes" id="UP001168528">
    <property type="component" value="Unassembled WGS sequence"/>
</dbReference>
<protein>
    <submittedName>
        <fullName evidence="3">Nicotinamidase</fullName>
    </submittedName>
</protein>
<dbReference type="InterPro" id="IPR052347">
    <property type="entry name" value="Isochorismatase_Nicotinamidase"/>
</dbReference>
<proteinExistence type="inferred from homology"/>
<organism evidence="3 4">
    <name type="scientific">Rhodocytophaga aerolata</name>
    <dbReference type="NCBI Taxonomy" id="455078"/>
    <lineage>
        <taxon>Bacteria</taxon>
        <taxon>Pseudomonadati</taxon>
        <taxon>Bacteroidota</taxon>
        <taxon>Cytophagia</taxon>
        <taxon>Cytophagales</taxon>
        <taxon>Rhodocytophagaceae</taxon>
        <taxon>Rhodocytophaga</taxon>
    </lineage>
</organism>
<name>A0ABT8R7T1_9BACT</name>
<evidence type="ECO:0000256" key="1">
    <source>
        <dbReference type="ARBA" id="ARBA00006336"/>
    </source>
</evidence>